<evidence type="ECO:0000313" key="2">
    <source>
        <dbReference type="Proteomes" id="UP000476064"/>
    </source>
</evidence>
<keyword evidence="2" id="KW-1185">Reference proteome</keyword>
<proteinExistence type="predicted"/>
<dbReference type="AlphaFoldDB" id="A0A6C0FXC7"/>
<accession>A0A6C0FXC7</accession>
<name>A0A6C0FXC7_9BACL</name>
<gene>
    <name evidence="1" type="ORF">GXP70_18270</name>
</gene>
<dbReference type="RefSeq" id="WP_162358167.1">
    <property type="nucleotide sequence ID" value="NZ_CP048209.1"/>
</dbReference>
<evidence type="ECO:0000313" key="1">
    <source>
        <dbReference type="EMBL" id="QHT61728.1"/>
    </source>
</evidence>
<dbReference type="EMBL" id="CP048209">
    <property type="protein sequence ID" value="QHT61728.1"/>
    <property type="molecule type" value="Genomic_DNA"/>
</dbReference>
<dbReference type="Proteomes" id="UP000476064">
    <property type="component" value="Chromosome"/>
</dbReference>
<reference evidence="1 2" key="1">
    <citation type="submission" date="2020-01" db="EMBL/GenBank/DDBJ databases">
        <title>Paenibacillus sp. nov., isolated from tomato rhizosphere.</title>
        <authorList>
            <person name="Weon H.-Y."/>
            <person name="Lee S.A."/>
        </authorList>
    </citation>
    <scope>NUCLEOTIDE SEQUENCE [LARGE SCALE GENOMIC DNA]</scope>
    <source>
        <strain evidence="1 2">12200R-189</strain>
    </source>
</reference>
<protein>
    <submittedName>
        <fullName evidence="1">Uncharacterized protein</fullName>
    </submittedName>
</protein>
<sequence length="58" mass="6464">MDLSKVSIADLVAELASRDGVDRISVGAYQQYELRKKYGADRDQISAETVLVVNYLET</sequence>
<dbReference type="KEGG" id="plyc:GXP70_18270"/>
<organism evidence="1 2">
    <name type="scientific">Paenibacillus lycopersici</name>
    <dbReference type="NCBI Taxonomy" id="2704462"/>
    <lineage>
        <taxon>Bacteria</taxon>
        <taxon>Bacillati</taxon>
        <taxon>Bacillota</taxon>
        <taxon>Bacilli</taxon>
        <taxon>Bacillales</taxon>
        <taxon>Paenibacillaceae</taxon>
        <taxon>Paenibacillus</taxon>
    </lineage>
</organism>